<dbReference type="Gramene" id="RZC43661">
    <property type="protein sequence ID" value="RZC43661"/>
    <property type="gene ID" value="C5167_036607"/>
</dbReference>
<protein>
    <submittedName>
        <fullName evidence="1">Uncharacterized protein</fullName>
    </submittedName>
</protein>
<evidence type="ECO:0000313" key="1">
    <source>
        <dbReference type="EMBL" id="RZC43661.1"/>
    </source>
</evidence>
<dbReference type="EMBL" id="CM010715">
    <property type="protein sequence ID" value="RZC43661.1"/>
    <property type="molecule type" value="Genomic_DNA"/>
</dbReference>
<accession>A0A4Y7I7Q2</accession>
<reference evidence="1 2" key="1">
    <citation type="journal article" date="2018" name="Science">
        <title>The opium poppy genome and morphinan production.</title>
        <authorList>
            <person name="Guo L."/>
            <person name="Winzer T."/>
            <person name="Yang X."/>
            <person name="Li Y."/>
            <person name="Ning Z."/>
            <person name="He Z."/>
            <person name="Teodor R."/>
            <person name="Lu Y."/>
            <person name="Bowser T.A."/>
            <person name="Graham I.A."/>
            <person name="Ye K."/>
        </authorList>
    </citation>
    <scope>NUCLEOTIDE SEQUENCE [LARGE SCALE GENOMIC DNA]</scope>
    <source>
        <strain evidence="2">cv. HN1</strain>
        <tissue evidence="1">Leaves</tissue>
    </source>
</reference>
<dbReference type="Proteomes" id="UP000316621">
    <property type="component" value="Chromosome 1"/>
</dbReference>
<sequence>MTRTRHDDNFVLICFSFASAFTLSFDHFDSLHSRVCCFEELQALILTERLYVVLQDSYIYGGTAAYNQGFRMDAKCALNS</sequence>
<organism evidence="1 2">
    <name type="scientific">Papaver somniferum</name>
    <name type="common">Opium poppy</name>
    <dbReference type="NCBI Taxonomy" id="3469"/>
    <lineage>
        <taxon>Eukaryota</taxon>
        <taxon>Viridiplantae</taxon>
        <taxon>Streptophyta</taxon>
        <taxon>Embryophyta</taxon>
        <taxon>Tracheophyta</taxon>
        <taxon>Spermatophyta</taxon>
        <taxon>Magnoliopsida</taxon>
        <taxon>Ranunculales</taxon>
        <taxon>Papaveraceae</taxon>
        <taxon>Papaveroideae</taxon>
        <taxon>Papaver</taxon>
    </lineage>
</organism>
<dbReference type="AlphaFoldDB" id="A0A4Y7I7Q2"/>
<name>A0A4Y7I7Q2_PAPSO</name>
<evidence type="ECO:0000313" key="2">
    <source>
        <dbReference type="Proteomes" id="UP000316621"/>
    </source>
</evidence>
<proteinExistence type="predicted"/>
<gene>
    <name evidence="1" type="ORF">C5167_036607</name>
</gene>
<keyword evidence="2" id="KW-1185">Reference proteome</keyword>